<evidence type="ECO:0000313" key="2">
    <source>
        <dbReference type="Proteomes" id="UP000178570"/>
    </source>
</evidence>
<gene>
    <name evidence="1" type="ORF">A2570_01420</name>
</gene>
<protein>
    <submittedName>
        <fullName evidence="1">Uncharacterized protein</fullName>
    </submittedName>
</protein>
<dbReference type="Proteomes" id="UP000178570">
    <property type="component" value="Unassembled WGS sequence"/>
</dbReference>
<sequence length="235" mass="26720">MRPSALKEKIIYYIYEIYKLGSPSNKRLIIVEKDVAEEAECPAPKVKTVIESLRTDGILSEVVVGYVPGKTVPAGHAVFITPSPSPDCPEPGYKIVVNQKKLEKIGSLISSKFISDATTDVVEFNSQDGVVRYGVYTHKFHRNGKDDDRLHFFRNLWEERKHLRKGKEIHKGESFPPEKYAIGLNFANSVKDFTQDKRAQRKLFGLLKGINRNLRDKKIPAHIERENGIQLTITE</sequence>
<proteinExistence type="predicted"/>
<reference evidence="1 2" key="1">
    <citation type="journal article" date="2016" name="Nat. Commun.">
        <title>Thousands of microbial genomes shed light on interconnected biogeochemical processes in an aquifer system.</title>
        <authorList>
            <person name="Anantharaman K."/>
            <person name="Brown C.T."/>
            <person name="Hug L.A."/>
            <person name="Sharon I."/>
            <person name="Castelle C.J."/>
            <person name="Probst A.J."/>
            <person name="Thomas B.C."/>
            <person name="Singh A."/>
            <person name="Wilkins M.J."/>
            <person name="Karaoz U."/>
            <person name="Brodie E.L."/>
            <person name="Williams K.H."/>
            <person name="Hubbard S.S."/>
            <person name="Banfield J.F."/>
        </authorList>
    </citation>
    <scope>NUCLEOTIDE SEQUENCE [LARGE SCALE GENOMIC DNA]</scope>
</reference>
<dbReference type="EMBL" id="MHHY01000006">
    <property type="protein sequence ID" value="OGY40768.1"/>
    <property type="molecule type" value="Genomic_DNA"/>
</dbReference>
<dbReference type="AlphaFoldDB" id="A0A1G1XL80"/>
<comment type="caution">
    <text evidence="1">The sequence shown here is derived from an EMBL/GenBank/DDBJ whole genome shotgun (WGS) entry which is preliminary data.</text>
</comment>
<dbReference type="STRING" id="1797529.A2570_01420"/>
<evidence type="ECO:0000313" key="1">
    <source>
        <dbReference type="EMBL" id="OGY40768.1"/>
    </source>
</evidence>
<accession>A0A1G1XL80</accession>
<organism evidence="1 2">
    <name type="scientific">Candidatus Brennerbacteria bacterium RIFOXYD1_FULL_41_16</name>
    <dbReference type="NCBI Taxonomy" id="1797529"/>
    <lineage>
        <taxon>Bacteria</taxon>
        <taxon>Candidatus Brenneribacteriota</taxon>
    </lineage>
</organism>
<name>A0A1G1XL80_9BACT</name>